<reference evidence="1 2" key="1">
    <citation type="journal article" date="2015" name="Sci. Rep.">
        <title>Chromosome-level genome map provides insights into diverse defense mechanisms in the medicinal fungus Ganoderma sinense.</title>
        <authorList>
            <person name="Zhu Y."/>
            <person name="Xu J."/>
            <person name="Sun C."/>
            <person name="Zhou S."/>
            <person name="Xu H."/>
            <person name="Nelson D.R."/>
            <person name="Qian J."/>
            <person name="Song J."/>
            <person name="Luo H."/>
            <person name="Xiang L."/>
            <person name="Li Y."/>
            <person name="Xu Z."/>
            <person name="Ji A."/>
            <person name="Wang L."/>
            <person name="Lu S."/>
            <person name="Hayward A."/>
            <person name="Sun W."/>
            <person name="Li X."/>
            <person name="Schwartz D.C."/>
            <person name="Wang Y."/>
            <person name="Chen S."/>
        </authorList>
    </citation>
    <scope>NUCLEOTIDE SEQUENCE [LARGE SCALE GENOMIC DNA]</scope>
    <source>
        <strain evidence="1 2">ZZ0214-1</strain>
    </source>
</reference>
<protein>
    <recommendedName>
        <fullName evidence="3">Anaphase-promoting complex subunit 4 WD40 domain-containing protein</fullName>
    </recommendedName>
</protein>
<evidence type="ECO:0008006" key="3">
    <source>
        <dbReference type="Google" id="ProtNLM"/>
    </source>
</evidence>
<evidence type="ECO:0000313" key="2">
    <source>
        <dbReference type="Proteomes" id="UP000230002"/>
    </source>
</evidence>
<evidence type="ECO:0000313" key="1">
    <source>
        <dbReference type="EMBL" id="PIL26967.1"/>
    </source>
</evidence>
<dbReference type="EMBL" id="AYKW01000034">
    <property type="protein sequence ID" value="PIL26967.1"/>
    <property type="molecule type" value="Genomic_DNA"/>
</dbReference>
<gene>
    <name evidence="1" type="ORF">GSI_10105</name>
</gene>
<keyword evidence="2" id="KW-1185">Reference proteome</keyword>
<organism evidence="1 2">
    <name type="scientific">Ganoderma sinense ZZ0214-1</name>
    <dbReference type="NCBI Taxonomy" id="1077348"/>
    <lineage>
        <taxon>Eukaryota</taxon>
        <taxon>Fungi</taxon>
        <taxon>Dikarya</taxon>
        <taxon>Basidiomycota</taxon>
        <taxon>Agaricomycotina</taxon>
        <taxon>Agaricomycetes</taxon>
        <taxon>Polyporales</taxon>
        <taxon>Polyporaceae</taxon>
        <taxon>Ganoderma</taxon>
    </lineage>
</organism>
<accession>A0A2G8RZQ1</accession>
<dbReference type="InterPro" id="IPR036322">
    <property type="entry name" value="WD40_repeat_dom_sf"/>
</dbReference>
<dbReference type="Gene3D" id="2.130.10.10">
    <property type="entry name" value="YVTN repeat-like/Quinoprotein amine dehydrogenase"/>
    <property type="match status" value="1"/>
</dbReference>
<proteinExistence type="predicted"/>
<dbReference type="InterPro" id="IPR015943">
    <property type="entry name" value="WD40/YVTN_repeat-like_dom_sf"/>
</dbReference>
<dbReference type="STRING" id="1077348.A0A2G8RZQ1"/>
<dbReference type="Proteomes" id="UP000230002">
    <property type="component" value="Unassembled WGS sequence"/>
</dbReference>
<dbReference type="Pfam" id="PF00400">
    <property type="entry name" value="WD40"/>
    <property type="match status" value="1"/>
</dbReference>
<sequence>MAPQLKYELRKRDVRVHTESLRCIAICPDGQYLAMGADDGRLFVSTMKDGVLRVMLLTHAPVVSISWIATPVRSLELTFACSNGVIADMTMSSEITQATYFRAPGHQIEHIALTASGSQMASGAGNDVRVWRKLNGAGRWSHHRSLHLKETSTHSRPIWASTMHWYSPGDGTEHLIVAYKHHAICIWDVDYASVIRTIGPPELLPRYKLFSMEPMFHMASW</sequence>
<name>A0A2G8RZQ1_9APHY</name>
<dbReference type="OrthoDB" id="3238562at2759"/>
<dbReference type="SUPFAM" id="SSF50978">
    <property type="entry name" value="WD40 repeat-like"/>
    <property type="match status" value="1"/>
</dbReference>
<dbReference type="SMART" id="SM00320">
    <property type="entry name" value="WD40"/>
    <property type="match status" value="3"/>
</dbReference>
<dbReference type="AlphaFoldDB" id="A0A2G8RZQ1"/>
<dbReference type="InterPro" id="IPR001680">
    <property type="entry name" value="WD40_rpt"/>
</dbReference>
<comment type="caution">
    <text evidence="1">The sequence shown here is derived from an EMBL/GenBank/DDBJ whole genome shotgun (WGS) entry which is preliminary data.</text>
</comment>